<dbReference type="RefSeq" id="WP_378929428.1">
    <property type="nucleotide sequence ID" value="NZ_JBHLVO010000001.1"/>
</dbReference>
<keyword evidence="1" id="KW-0732">Signal</keyword>
<dbReference type="EMBL" id="JBHLVO010000001">
    <property type="protein sequence ID" value="MFC0269971.1"/>
    <property type="molecule type" value="Genomic_DNA"/>
</dbReference>
<feature type="signal peptide" evidence="1">
    <location>
        <begin position="1"/>
        <end position="18"/>
    </location>
</feature>
<dbReference type="PROSITE" id="PS51257">
    <property type="entry name" value="PROKAR_LIPOPROTEIN"/>
    <property type="match status" value="1"/>
</dbReference>
<keyword evidence="3" id="KW-1185">Reference proteome</keyword>
<evidence type="ECO:0000313" key="3">
    <source>
        <dbReference type="Proteomes" id="UP001589854"/>
    </source>
</evidence>
<name>A0ABV6G8K3_9BACI</name>
<comment type="caution">
    <text evidence="2">The sequence shown here is derived from an EMBL/GenBank/DDBJ whole genome shotgun (WGS) entry which is preliminary data.</text>
</comment>
<gene>
    <name evidence="2" type="ORF">ACFFIX_00670</name>
</gene>
<accession>A0ABV6G8K3</accession>
<proteinExistence type="predicted"/>
<evidence type="ECO:0000313" key="2">
    <source>
        <dbReference type="EMBL" id="MFC0269971.1"/>
    </source>
</evidence>
<feature type="chain" id="PRO_5045848198" description="Lipoprotein" evidence="1">
    <location>
        <begin position="19"/>
        <end position="208"/>
    </location>
</feature>
<sequence length="208" mass="23288">MKKIAVLSLILLMGCSQEAPVKVPPAIEITPMDLTDREIKILQGFSGDEVLAYDLKVTNLQEKIIQVTIEHYHNGKKEEDPLDFGSEILNAEQETSVLISRTRIQENDEIGSYQTKAVLIDQTGYSSFQSAPVNYDEPFDSSIFNKLEESKKVNLDDEVVIGVTVEGDGSQGLSGGTLDENEPEFKTMIQQNKDVFVYKIKIVSNWKK</sequence>
<reference evidence="2 3" key="1">
    <citation type="submission" date="2024-09" db="EMBL/GenBank/DDBJ databases">
        <authorList>
            <person name="Sun Q."/>
            <person name="Mori K."/>
        </authorList>
    </citation>
    <scope>NUCLEOTIDE SEQUENCE [LARGE SCALE GENOMIC DNA]</scope>
    <source>
        <strain evidence="2 3">CCM 7228</strain>
    </source>
</reference>
<protein>
    <recommendedName>
        <fullName evidence="4">Lipoprotein</fullName>
    </recommendedName>
</protein>
<evidence type="ECO:0008006" key="4">
    <source>
        <dbReference type="Google" id="ProtNLM"/>
    </source>
</evidence>
<dbReference type="Proteomes" id="UP001589854">
    <property type="component" value="Unassembled WGS sequence"/>
</dbReference>
<evidence type="ECO:0000256" key="1">
    <source>
        <dbReference type="SAM" id="SignalP"/>
    </source>
</evidence>
<organism evidence="2 3">
    <name type="scientific">Metabacillus herbersteinensis</name>
    <dbReference type="NCBI Taxonomy" id="283816"/>
    <lineage>
        <taxon>Bacteria</taxon>
        <taxon>Bacillati</taxon>
        <taxon>Bacillota</taxon>
        <taxon>Bacilli</taxon>
        <taxon>Bacillales</taxon>
        <taxon>Bacillaceae</taxon>
        <taxon>Metabacillus</taxon>
    </lineage>
</organism>